<dbReference type="HAMAP" id="MF_01474">
    <property type="entry name" value="Ribosomal_eS19"/>
    <property type="match status" value="1"/>
</dbReference>
<organism evidence="6 8">
    <name type="scientific">Candidatus Sysuiplasma superficiale</name>
    <dbReference type="NCBI Taxonomy" id="2823368"/>
    <lineage>
        <taxon>Archaea</taxon>
        <taxon>Methanobacteriati</taxon>
        <taxon>Thermoplasmatota</taxon>
        <taxon>Thermoplasmata</taxon>
        <taxon>Candidatus Sysuiplasmatales</taxon>
        <taxon>Candidatus Sysuiplasmataceae</taxon>
        <taxon>Candidatus Sysuiplasma</taxon>
    </lineage>
</organism>
<accession>A0A8J8CC87</accession>
<dbReference type="PROSITE" id="PS00628">
    <property type="entry name" value="RIBOSOMAL_S19E"/>
    <property type="match status" value="1"/>
</dbReference>
<dbReference type="PANTHER" id="PTHR11710:SF0">
    <property type="entry name" value="40S RIBOSOMAL PROTEIN S19"/>
    <property type="match status" value="1"/>
</dbReference>
<comment type="subunit">
    <text evidence="5">Part of the 30S ribosomal subunit.</text>
</comment>
<reference evidence="6" key="1">
    <citation type="submission" date="2021-04" db="EMBL/GenBank/DDBJ databases">
        <title>Genomic insights into ecological role and evolution of a novel Thermoplasmata order Candidatus Sysuiplasmatales.</title>
        <authorList>
            <person name="Yuan Y."/>
        </authorList>
    </citation>
    <scope>NUCLEOTIDE SEQUENCE</scope>
    <source>
        <strain evidence="7">TUT19-bin139</strain>
        <strain evidence="6">YP2-bin.285</strain>
    </source>
</reference>
<dbReference type="GO" id="GO:0003723">
    <property type="term" value="F:RNA binding"/>
    <property type="evidence" value="ECO:0007669"/>
    <property type="project" value="TreeGrafter"/>
</dbReference>
<comment type="function">
    <text evidence="5">May be involved in maturation of the 30S ribosomal subunit.</text>
</comment>
<dbReference type="GO" id="GO:0000028">
    <property type="term" value="P:ribosomal small subunit assembly"/>
    <property type="evidence" value="ECO:0007669"/>
    <property type="project" value="TreeGrafter"/>
</dbReference>
<dbReference type="Proteomes" id="UP000716004">
    <property type="component" value="Unassembled WGS sequence"/>
</dbReference>
<dbReference type="InterPro" id="IPR001266">
    <property type="entry name" value="Ribosomal_eS19"/>
</dbReference>
<keyword evidence="3 5" id="KW-0687">Ribonucleoprotein</keyword>
<dbReference type="SMART" id="SM01413">
    <property type="entry name" value="Ribosomal_S19e"/>
    <property type="match status" value="1"/>
</dbReference>
<evidence type="ECO:0000313" key="7">
    <source>
        <dbReference type="EMBL" id="MBX8643339.1"/>
    </source>
</evidence>
<evidence type="ECO:0000256" key="2">
    <source>
        <dbReference type="ARBA" id="ARBA00022980"/>
    </source>
</evidence>
<evidence type="ECO:0000256" key="3">
    <source>
        <dbReference type="ARBA" id="ARBA00023274"/>
    </source>
</evidence>
<sequence>MTTGYDVPAQRLIEALTAELRKMEAIKAEEWMQFVKTGRHREKAPVVPDWWYRRVAAVLRKVYIMGPIGTSRLAAEFGGSSDRGSKPNAAVKGSGSITRVALQQLEKAGLVQRQKNQGRIVTPKGRAFVDDTAHSVFLEMSKSSPELEKYRSRVKVESET</sequence>
<dbReference type="Proteomes" id="UP000750197">
    <property type="component" value="Unassembled WGS sequence"/>
</dbReference>
<proteinExistence type="inferred from homology"/>
<evidence type="ECO:0000256" key="5">
    <source>
        <dbReference type="HAMAP-Rule" id="MF_01474"/>
    </source>
</evidence>
<dbReference type="InterPro" id="IPR036388">
    <property type="entry name" value="WH-like_DNA-bd_sf"/>
</dbReference>
<gene>
    <name evidence="5" type="primary">rps19e</name>
    <name evidence="6" type="ORF">J9259_04530</name>
    <name evidence="7" type="ORF">KIY12_01215</name>
</gene>
<dbReference type="InterPro" id="IPR018277">
    <property type="entry name" value="Ribosomal_eS19_CS"/>
</dbReference>
<dbReference type="GO" id="GO:0022627">
    <property type="term" value="C:cytosolic small ribosomal subunit"/>
    <property type="evidence" value="ECO:0007669"/>
    <property type="project" value="TreeGrafter"/>
</dbReference>
<evidence type="ECO:0000256" key="1">
    <source>
        <dbReference type="ARBA" id="ARBA00010014"/>
    </source>
</evidence>
<dbReference type="NCBIfam" id="NF006811">
    <property type="entry name" value="PRK09333.1"/>
    <property type="match status" value="1"/>
</dbReference>
<dbReference type="InterPro" id="IPR027548">
    <property type="entry name" value="Ribosomal_eS19_archaeal"/>
</dbReference>
<comment type="caution">
    <text evidence="6">The sequence shown here is derived from an EMBL/GenBank/DDBJ whole genome shotgun (WGS) entry which is preliminary data.</text>
</comment>
<name>A0A8J8CC87_9ARCH</name>
<evidence type="ECO:0000313" key="6">
    <source>
        <dbReference type="EMBL" id="MBX8631771.1"/>
    </source>
</evidence>
<dbReference type="GO" id="GO:0006412">
    <property type="term" value="P:translation"/>
    <property type="evidence" value="ECO:0007669"/>
    <property type="project" value="UniProtKB-UniRule"/>
</dbReference>
<dbReference type="SUPFAM" id="SSF46785">
    <property type="entry name" value="Winged helix' DNA-binding domain"/>
    <property type="match status" value="1"/>
</dbReference>
<dbReference type="Pfam" id="PF01090">
    <property type="entry name" value="Ribosomal_S19e"/>
    <property type="match status" value="1"/>
</dbReference>
<dbReference type="EMBL" id="JAGVSJ010000008">
    <property type="protein sequence ID" value="MBX8631771.1"/>
    <property type="molecule type" value="Genomic_DNA"/>
</dbReference>
<dbReference type="FunFam" id="1.10.10.10:FF:000449">
    <property type="entry name" value="30S ribosomal protein S19e"/>
    <property type="match status" value="1"/>
</dbReference>
<dbReference type="AlphaFoldDB" id="A0A8J8CC87"/>
<evidence type="ECO:0000313" key="8">
    <source>
        <dbReference type="Proteomes" id="UP000716004"/>
    </source>
</evidence>
<protein>
    <recommendedName>
        <fullName evidence="4 5">Small ribosomal subunit protein eS19</fullName>
    </recommendedName>
</protein>
<dbReference type="Gene3D" id="1.10.10.10">
    <property type="entry name" value="Winged helix-like DNA-binding domain superfamily/Winged helix DNA-binding domain"/>
    <property type="match status" value="1"/>
</dbReference>
<dbReference type="GO" id="GO:0003735">
    <property type="term" value="F:structural constituent of ribosome"/>
    <property type="evidence" value="ECO:0007669"/>
    <property type="project" value="InterPro"/>
</dbReference>
<dbReference type="InterPro" id="IPR036390">
    <property type="entry name" value="WH_DNA-bd_sf"/>
</dbReference>
<evidence type="ECO:0000256" key="4">
    <source>
        <dbReference type="ARBA" id="ARBA00035143"/>
    </source>
</evidence>
<dbReference type="EMBL" id="JAHEAC010000004">
    <property type="protein sequence ID" value="MBX8643339.1"/>
    <property type="molecule type" value="Genomic_DNA"/>
</dbReference>
<keyword evidence="2 5" id="KW-0689">Ribosomal protein</keyword>
<comment type="similarity">
    <text evidence="1 5">Belongs to the eukaryotic ribosomal protein eS19 family.</text>
</comment>
<dbReference type="PANTHER" id="PTHR11710">
    <property type="entry name" value="40S RIBOSOMAL PROTEIN S19"/>
    <property type="match status" value="1"/>
</dbReference>